<dbReference type="PROSITE" id="PS51257">
    <property type="entry name" value="PROKAR_LIPOPROTEIN"/>
    <property type="match status" value="1"/>
</dbReference>
<evidence type="ECO:0000256" key="3">
    <source>
        <dbReference type="ARBA" id="ARBA00022692"/>
    </source>
</evidence>
<evidence type="ECO:0000256" key="5">
    <source>
        <dbReference type="ARBA" id="ARBA00023237"/>
    </source>
</evidence>
<keyword evidence="3" id="KW-0812">Transmembrane</keyword>
<evidence type="ECO:0000256" key="6">
    <source>
        <dbReference type="SAM" id="MobiDB-lite"/>
    </source>
</evidence>
<comment type="caution">
    <text evidence="8">The sequence shown here is derived from an EMBL/GenBank/DDBJ whole genome shotgun (WGS) entry which is preliminary data.</text>
</comment>
<dbReference type="Gene3D" id="1.20.1600.10">
    <property type="entry name" value="Outer membrane efflux proteins (OEP)"/>
    <property type="match status" value="1"/>
</dbReference>
<evidence type="ECO:0000313" key="8">
    <source>
        <dbReference type="EMBL" id="MEN3068950.1"/>
    </source>
</evidence>
<protein>
    <submittedName>
        <fullName evidence="8">TolC family protein</fullName>
    </submittedName>
</protein>
<dbReference type="PANTHER" id="PTHR30026:SF20">
    <property type="entry name" value="OUTER MEMBRANE PROTEIN TOLC"/>
    <property type="match status" value="1"/>
</dbReference>
<evidence type="ECO:0000256" key="4">
    <source>
        <dbReference type="ARBA" id="ARBA00023136"/>
    </source>
</evidence>
<keyword evidence="9" id="KW-1185">Reference proteome</keyword>
<gene>
    <name evidence="8" type="ORF">ABDB84_10705</name>
</gene>
<dbReference type="SUPFAM" id="SSF56954">
    <property type="entry name" value="Outer membrane efflux proteins (OEP)"/>
    <property type="match status" value="1"/>
</dbReference>
<evidence type="ECO:0000256" key="2">
    <source>
        <dbReference type="ARBA" id="ARBA00022452"/>
    </source>
</evidence>
<keyword evidence="5" id="KW-0998">Cell outer membrane</keyword>
<accession>A0ABU9YYZ9</accession>
<evidence type="ECO:0000313" key="9">
    <source>
        <dbReference type="Proteomes" id="UP001410394"/>
    </source>
</evidence>
<feature type="chain" id="PRO_5047064297" evidence="7">
    <location>
        <begin position="32"/>
        <end position="570"/>
    </location>
</feature>
<comment type="subcellular location">
    <subcellularLocation>
        <location evidence="1">Cell outer membrane</location>
    </subcellularLocation>
</comment>
<feature type="signal peptide" evidence="7">
    <location>
        <begin position="1"/>
        <end position="31"/>
    </location>
</feature>
<dbReference type="EMBL" id="JBDIVE010000005">
    <property type="protein sequence ID" value="MEN3068950.1"/>
    <property type="molecule type" value="Genomic_DNA"/>
</dbReference>
<feature type="compositionally biased region" description="Polar residues" evidence="6">
    <location>
        <begin position="120"/>
        <end position="147"/>
    </location>
</feature>
<reference evidence="8 9" key="1">
    <citation type="journal article" date="2018" name="Int. J. Syst. Evol. Microbiol.">
        <title>Uliginosibacterium sediminicola sp. nov., isolated from freshwater sediment.</title>
        <authorList>
            <person name="Hwang W.M."/>
            <person name="Kim S.M."/>
            <person name="Kang K."/>
            <person name="Ahn T.Y."/>
        </authorList>
    </citation>
    <scope>NUCLEOTIDE SEQUENCE [LARGE SCALE GENOMIC DNA]</scope>
    <source>
        <strain evidence="8 9">M1-21</strain>
    </source>
</reference>
<evidence type="ECO:0000256" key="1">
    <source>
        <dbReference type="ARBA" id="ARBA00004442"/>
    </source>
</evidence>
<evidence type="ECO:0000256" key="7">
    <source>
        <dbReference type="SAM" id="SignalP"/>
    </source>
</evidence>
<dbReference type="Proteomes" id="UP001410394">
    <property type="component" value="Unassembled WGS sequence"/>
</dbReference>
<dbReference type="RefSeq" id="WP_345919721.1">
    <property type="nucleotide sequence ID" value="NZ_JBDIVE010000005.1"/>
</dbReference>
<name>A0ABU9YYZ9_9RHOO</name>
<proteinExistence type="predicted"/>
<organism evidence="8 9">
    <name type="scientific">Uliginosibacterium sediminicola</name>
    <dbReference type="NCBI Taxonomy" id="2024550"/>
    <lineage>
        <taxon>Bacteria</taxon>
        <taxon>Pseudomonadati</taxon>
        <taxon>Pseudomonadota</taxon>
        <taxon>Betaproteobacteria</taxon>
        <taxon>Rhodocyclales</taxon>
        <taxon>Zoogloeaceae</taxon>
        <taxon>Uliginosibacterium</taxon>
    </lineage>
</organism>
<keyword evidence="2" id="KW-1134">Transmembrane beta strand</keyword>
<keyword evidence="4" id="KW-0472">Membrane</keyword>
<dbReference type="InterPro" id="IPR051906">
    <property type="entry name" value="TolC-like"/>
</dbReference>
<sequence>MNSNKSSGRQLAVTPRFALRMLAVASLAALAGCAVTPPVALTQHDLLRQDQADRQLMFAAQEPVKGPLTLEEAVARTLKYNLQQRLALMERALEDDLVVVQNQGMLPRLTAQAGLRTRSNDYGSSSQSLRTGSESLEASTSQERNGDTASLQLSWNVLDFGLSYFGAKAQGNKALAAEERRRRVVADIVRQARSAYWTAVTAQRLRAEVSNALAETRQALELSRQSQDKRLVAPLAALRYQRDLIGFVRQLEALDAELSVAKARLASLMNLAPGAEFSLAAVDDAKMQVPALPYQREQFESLAITGRAELREEAYQSRNALLETRMALLRLLPNASLFAGLNQDSNHFLVNNSWADAGVQVSWNLLNVLSWPAISRSAERREHVAELRRQALRMSVLTQVNIAWLERSRAEQVFVRAGELSSLQRDIHRQVENASRSRAETQLELTRARVEALLAARARDLAYADLLNAQGMLLQAAGIDPLPAQLGDHSVEGLASAIRRTDAVIASGTLEIPRLPAASVASVVAAPAPAAAVPAPVAAVLPSPTLRQVSGERWRSLGSLEAGGGVADAR</sequence>
<dbReference type="PANTHER" id="PTHR30026">
    <property type="entry name" value="OUTER MEMBRANE PROTEIN TOLC"/>
    <property type="match status" value="1"/>
</dbReference>
<keyword evidence="7" id="KW-0732">Signal</keyword>
<feature type="region of interest" description="Disordered" evidence="6">
    <location>
        <begin position="117"/>
        <end position="147"/>
    </location>
</feature>